<dbReference type="OrthoDB" id="9809047at2"/>
<dbReference type="PRINTS" id="PR00107">
    <property type="entry name" value="PHOSPHOCPHPR"/>
</dbReference>
<name>A0A4Q9KNJ1_PROTD</name>
<evidence type="ECO:0000313" key="7">
    <source>
        <dbReference type="EMBL" id="TBT96166.1"/>
    </source>
</evidence>
<dbReference type="SUPFAM" id="SSF55594">
    <property type="entry name" value="HPr-like"/>
    <property type="match status" value="1"/>
</dbReference>
<sequence length="85" mass="8623">MASKTVIVGSSVGLHARPASLIAEAAQEFDDEILLSIAGEDPVDAGSSLLIMTLGAEKGAAVTVESDNEEAVEKIAALIEADLDA</sequence>
<dbReference type="PANTHER" id="PTHR33705">
    <property type="entry name" value="PHOSPHOCARRIER PROTEIN HPR"/>
    <property type="match status" value="1"/>
</dbReference>
<organism evidence="7 8">
    <name type="scientific">Propioniciclava tarda</name>
    <dbReference type="NCBI Taxonomy" id="433330"/>
    <lineage>
        <taxon>Bacteria</taxon>
        <taxon>Bacillati</taxon>
        <taxon>Actinomycetota</taxon>
        <taxon>Actinomycetes</taxon>
        <taxon>Propionibacteriales</taxon>
        <taxon>Propionibacteriaceae</taxon>
        <taxon>Propioniciclava</taxon>
    </lineage>
</organism>
<dbReference type="NCBIfam" id="TIGR01003">
    <property type="entry name" value="PTS_HPr_family"/>
    <property type="match status" value="1"/>
</dbReference>
<reference evidence="7 8" key="1">
    <citation type="submission" date="2019-01" db="EMBL/GenBank/DDBJ databases">
        <title>Lactibacter flavus gen. nov., sp. nov., a novel bacterium of the family Propionibacteriaceae isolated from raw milk and dairy products.</title>
        <authorList>
            <person name="Huptas C."/>
            <person name="Wenning M."/>
            <person name="Breitenwieser F."/>
            <person name="Doll E."/>
            <person name="Von Neubeck M."/>
            <person name="Busse H.-J."/>
            <person name="Scherer S."/>
        </authorList>
    </citation>
    <scope>NUCLEOTIDE SEQUENCE [LARGE SCALE GENOMIC DNA]</scope>
    <source>
        <strain evidence="7 8">DSM 22130</strain>
    </source>
</reference>
<dbReference type="InterPro" id="IPR000032">
    <property type="entry name" value="HPr-like"/>
</dbReference>
<dbReference type="RefSeq" id="WP_131170579.1">
    <property type="nucleotide sequence ID" value="NZ_FXTL01000001.1"/>
</dbReference>
<comment type="function">
    <text evidence="1">General (non sugar-specific) component of the phosphoenolpyruvate-dependent sugar phosphotransferase system (sugar PTS). This major carbohydrate active-transport system catalyzes the phosphorylation of incoming sugar substrates concomitantly with their translocation across the cell membrane. The phosphoryl group from phosphoenolpyruvate (PEP) is transferred to the phosphoryl carrier protein HPr by enzyme I. Phospho-HPr then transfers it to the PTS EIIA domain.</text>
</comment>
<gene>
    <name evidence="7" type="ORF">ET996_00380</name>
</gene>
<dbReference type="GO" id="GO:0005737">
    <property type="term" value="C:cytoplasm"/>
    <property type="evidence" value="ECO:0007669"/>
    <property type="project" value="UniProtKB-SubCell"/>
</dbReference>
<comment type="subcellular location">
    <subcellularLocation>
        <location evidence="2">Cytoplasm</location>
    </subcellularLocation>
</comment>
<dbReference type="EMBL" id="SDMR01000001">
    <property type="protein sequence ID" value="TBT96166.1"/>
    <property type="molecule type" value="Genomic_DNA"/>
</dbReference>
<dbReference type="CDD" id="cd00367">
    <property type="entry name" value="PTS-HPr_like"/>
    <property type="match status" value="1"/>
</dbReference>
<dbReference type="PROSITE" id="PS00369">
    <property type="entry name" value="PTS_HPR_HIS"/>
    <property type="match status" value="1"/>
</dbReference>
<dbReference type="AlphaFoldDB" id="A0A4Q9KNJ1"/>
<comment type="caution">
    <text evidence="7">The sequence shown here is derived from an EMBL/GenBank/DDBJ whole genome shotgun (WGS) entry which is preliminary data.</text>
</comment>
<dbReference type="PANTHER" id="PTHR33705:SF2">
    <property type="entry name" value="PHOSPHOCARRIER PROTEIN NPR"/>
    <property type="match status" value="1"/>
</dbReference>
<keyword evidence="8" id="KW-1185">Reference proteome</keyword>
<proteinExistence type="predicted"/>
<feature type="domain" description="HPr" evidence="6">
    <location>
        <begin position="1"/>
        <end position="85"/>
    </location>
</feature>
<evidence type="ECO:0000256" key="1">
    <source>
        <dbReference type="ARBA" id="ARBA00003681"/>
    </source>
</evidence>
<protein>
    <recommendedName>
        <fullName evidence="3">Phosphocarrier protein HPr</fullName>
    </recommendedName>
</protein>
<evidence type="ECO:0000256" key="4">
    <source>
        <dbReference type="ARBA" id="ARBA00022490"/>
    </source>
</evidence>
<dbReference type="PROSITE" id="PS51350">
    <property type="entry name" value="PTS_HPR_DOM"/>
    <property type="match status" value="1"/>
</dbReference>
<dbReference type="InterPro" id="IPR001020">
    <property type="entry name" value="PTS_HPr_His_P_site"/>
</dbReference>
<keyword evidence="5" id="KW-0598">Phosphotransferase system</keyword>
<dbReference type="GO" id="GO:0009401">
    <property type="term" value="P:phosphoenolpyruvate-dependent sugar phosphotransferase system"/>
    <property type="evidence" value="ECO:0007669"/>
    <property type="project" value="UniProtKB-KW"/>
</dbReference>
<keyword evidence="4" id="KW-0963">Cytoplasm</keyword>
<evidence type="ECO:0000256" key="5">
    <source>
        <dbReference type="ARBA" id="ARBA00022683"/>
    </source>
</evidence>
<evidence type="ECO:0000313" key="8">
    <source>
        <dbReference type="Proteomes" id="UP000291933"/>
    </source>
</evidence>
<evidence type="ECO:0000259" key="6">
    <source>
        <dbReference type="PROSITE" id="PS51350"/>
    </source>
</evidence>
<dbReference type="Gene3D" id="3.30.1340.10">
    <property type="entry name" value="HPr-like"/>
    <property type="match status" value="1"/>
</dbReference>
<accession>A0A4Q9KNJ1</accession>
<dbReference type="Pfam" id="PF00381">
    <property type="entry name" value="PTS-HPr"/>
    <property type="match status" value="1"/>
</dbReference>
<dbReference type="Proteomes" id="UP000291933">
    <property type="component" value="Unassembled WGS sequence"/>
</dbReference>
<dbReference type="InterPro" id="IPR035895">
    <property type="entry name" value="HPr-like_sf"/>
</dbReference>
<dbReference type="InterPro" id="IPR050399">
    <property type="entry name" value="HPr"/>
</dbReference>
<evidence type="ECO:0000256" key="2">
    <source>
        <dbReference type="ARBA" id="ARBA00004496"/>
    </source>
</evidence>
<evidence type="ECO:0000256" key="3">
    <source>
        <dbReference type="ARBA" id="ARBA00020422"/>
    </source>
</evidence>